<organism evidence="1 2">
    <name type="scientific">Pseudomonas syringae pv. antirrhini</name>
    <dbReference type="NCBI Taxonomy" id="251702"/>
    <lineage>
        <taxon>Bacteria</taxon>
        <taxon>Pseudomonadati</taxon>
        <taxon>Pseudomonadota</taxon>
        <taxon>Gammaproteobacteria</taxon>
        <taxon>Pseudomonadales</taxon>
        <taxon>Pseudomonadaceae</taxon>
        <taxon>Pseudomonas</taxon>
    </lineage>
</organism>
<comment type="caution">
    <text evidence="1">The sequence shown here is derived from an EMBL/GenBank/DDBJ whole genome shotgun (WGS) entry which is preliminary data.</text>
</comment>
<dbReference type="EMBL" id="LJPT01000137">
    <property type="protein sequence ID" value="KPW45962.1"/>
    <property type="molecule type" value="Genomic_DNA"/>
</dbReference>
<reference evidence="1 2" key="1">
    <citation type="submission" date="2015-09" db="EMBL/GenBank/DDBJ databases">
        <title>Genome announcement of multiple Pseudomonas syringae strains.</title>
        <authorList>
            <person name="Thakur S."/>
            <person name="Wang P.W."/>
            <person name="Gong Y."/>
            <person name="Weir B.S."/>
            <person name="Guttman D.S."/>
        </authorList>
    </citation>
    <scope>NUCLEOTIDE SEQUENCE [LARGE SCALE GENOMIC DNA]</scope>
    <source>
        <strain evidence="1 2">ICMP4303</strain>
    </source>
</reference>
<gene>
    <name evidence="1" type="ORF">ALO88_102689</name>
</gene>
<evidence type="ECO:0000313" key="1">
    <source>
        <dbReference type="EMBL" id="KPW45962.1"/>
    </source>
</evidence>
<dbReference type="Proteomes" id="UP000050425">
    <property type="component" value="Unassembled WGS sequence"/>
</dbReference>
<accession>A0A0P9KZE3</accession>
<dbReference type="PATRIC" id="fig|251702.3.peg.5620"/>
<proteinExistence type="predicted"/>
<evidence type="ECO:0000313" key="2">
    <source>
        <dbReference type="Proteomes" id="UP000050425"/>
    </source>
</evidence>
<sequence>MWFPRHEITPSRIVARMNESMSRPSLAVIQEHSGGIESMQREVMGWPWSEWCAKLK</sequence>
<name>A0A0P9KZE3_9PSED</name>
<dbReference type="AlphaFoldDB" id="A0A0P9KZE3"/>
<protein>
    <submittedName>
        <fullName evidence="1">Uncharacterized protein</fullName>
    </submittedName>
</protein>